<dbReference type="Gene3D" id="2.40.40.20">
    <property type="match status" value="1"/>
</dbReference>
<evidence type="ECO:0000256" key="2">
    <source>
        <dbReference type="ARBA" id="ARBA00010312"/>
    </source>
</evidence>
<protein>
    <submittedName>
        <fullName evidence="9">Dimethyl sulfoxide reductase DmsA</fullName>
        <ecNumber evidence="9">1.8.5.3</ecNumber>
    </submittedName>
</protein>
<evidence type="ECO:0000256" key="3">
    <source>
        <dbReference type="ARBA" id="ARBA00022505"/>
    </source>
</evidence>
<comment type="similarity">
    <text evidence="2">Belongs to the prokaryotic molybdopterin-containing oxidoreductase family.</text>
</comment>
<keyword evidence="3" id="KW-0500">Molybdenum</keyword>
<keyword evidence="6" id="KW-0408">Iron</keyword>
<dbReference type="PANTHER" id="PTHR43742:SF6">
    <property type="entry name" value="OXIDOREDUCTASE YYAE-RELATED"/>
    <property type="match status" value="1"/>
</dbReference>
<dbReference type="GO" id="GO:0051536">
    <property type="term" value="F:iron-sulfur cluster binding"/>
    <property type="evidence" value="ECO:0007669"/>
    <property type="project" value="UniProtKB-KW"/>
</dbReference>
<dbReference type="Pfam" id="PF04879">
    <property type="entry name" value="Molybdop_Fe4S4"/>
    <property type="match status" value="1"/>
</dbReference>
<dbReference type="InterPro" id="IPR009010">
    <property type="entry name" value="Asp_de-COase-like_dom_sf"/>
</dbReference>
<dbReference type="Gene3D" id="3.40.228.10">
    <property type="entry name" value="Dimethylsulfoxide Reductase, domain 2"/>
    <property type="match status" value="1"/>
</dbReference>
<dbReference type="Pfam" id="PF00384">
    <property type="entry name" value="Molybdopterin"/>
    <property type="match status" value="1"/>
</dbReference>
<dbReference type="InterPro" id="IPR006657">
    <property type="entry name" value="MoPterin_dinucl-bd_dom"/>
</dbReference>
<dbReference type="InterPro" id="IPR006963">
    <property type="entry name" value="Mopterin_OxRdtase_4Fe-4S_dom"/>
</dbReference>
<dbReference type="EC" id="1.8.5.3" evidence="9"/>
<comment type="cofactor">
    <cofactor evidence="1">
        <name>Mo-bis(molybdopterin guanine dinucleotide)</name>
        <dbReference type="ChEBI" id="CHEBI:60539"/>
    </cofactor>
</comment>
<dbReference type="InterPro" id="IPR006655">
    <property type="entry name" value="Mopterin_OxRdtase_prok_CS"/>
</dbReference>
<dbReference type="RefSeq" id="WP_145069548.1">
    <property type="nucleotide sequence ID" value="NZ_CP036287.1"/>
</dbReference>
<name>A0A518BRG8_9BACT</name>
<evidence type="ECO:0000256" key="7">
    <source>
        <dbReference type="ARBA" id="ARBA00023014"/>
    </source>
</evidence>
<dbReference type="PROSITE" id="PS51669">
    <property type="entry name" value="4FE4S_MOW_BIS_MGD"/>
    <property type="match status" value="1"/>
</dbReference>
<keyword evidence="10" id="KW-1185">Reference proteome</keyword>
<dbReference type="KEGG" id="pbap:Pla133_46730"/>
<keyword evidence="5 9" id="KW-0560">Oxidoreductase</keyword>
<keyword evidence="7" id="KW-0411">Iron-sulfur</keyword>
<feature type="domain" description="4Fe-4S Mo/W bis-MGD-type" evidence="8">
    <location>
        <begin position="6"/>
        <end position="68"/>
    </location>
</feature>
<dbReference type="PANTHER" id="PTHR43742">
    <property type="entry name" value="TRIMETHYLAMINE-N-OXIDE REDUCTASE"/>
    <property type="match status" value="1"/>
</dbReference>
<accession>A0A518BRG8</accession>
<dbReference type="Pfam" id="PF01568">
    <property type="entry name" value="Molydop_binding"/>
    <property type="match status" value="1"/>
</dbReference>
<proteinExistence type="inferred from homology"/>
<dbReference type="SUPFAM" id="SSF50692">
    <property type="entry name" value="ADC-like"/>
    <property type="match status" value="1"/>
</dbReference>
<dbReference type="SUPFAM" id="SSF53706">
    <property type="entry name" value="Formate dehydrogenase/DMSO reductase, domains 1-3"/>
    <property type="match status" value="1"/>
</dbReference>
<dbReference type="SMART" id="SM00926">
    <property type="entry name" value="Molybdop_Fe4S4"/>
    <property type="match status" value="1"/>
</dbReference>
<dbReference type="Gene3D" id="3.40.50.740">
    <property type="match status" value="1"/>
</dbReference>
<evidence type="ECO:0000256" key="5">
    <source>
        <dbReference type="ARBA" id="ARBA00023002"/>
    </source>
</evidence>
<dbReference type="CDD" id="cd02766">
    <property type="entry name" value="MopB_3"/>
    <property type="match status" value="1"/>
</dbReference>
<evidence type="ECO:0000256" key="6">
    <source>
        <dbReference type="ARBA" id="ARBA00023004"/>
    </source>
</evidence>
<evidence type="ECO:0000313" key="9">
    <source>
        <dbReference type="EMBL" id="QDU69553.1"/>
    </source>
</evidence>
<sequence length="683" mass="72538">MSDTSVRTVRTACPLDCPDSCSLVVDVAEGKLARIDAVPVGTPGSNPATQGFICGKVRRIGQHLYGPERLTTPLRRVGAKGEGRFEPISWNTALDLVAEGMRAVAQTHGPEAVLPLCYGGSNGLLTQDAADAILFRRFGAARLLRTVCAAPSSAAYQALYGRMPGVAYSDYDQAQLIVIWGANPKASGIHLVPAIDAALERGAHLVVVDPRRTGLAKKAHLHLALRPGTDLCLALALIRWMFHEGRADERFLAAHANGVDELRAAAEPWTLERAAGECGLSVDQVRAFAEVYCAARPAVLRVGWGQERNRNGGFATAAILALPAVAGHFGVRGGGFTASTSGAWGGLLDTAVDEPDRAQRVVNMNRLGRELLEPEGTPIHALFVYNANPLATLPDQERVRRGLAREDLLTIVFDAVATDTARFADIVLPATTFLEHLDLHKSYGTLALQRVNPAVDAHGEARCNHEVFLDIAERLGLVTEGKRPSLLDLESRVVAPLRKAGVDTAALELDGYVTAPGGYAPIPFVDVFPRTPDDRIDLAPAQLAAEAPVGLYGYRPDPASEAFPLALISPALARTTSSTFAQLIEGQVALTLHPDDAAARGLEAGGAVRVFNELGEVHCELGLDPDLRPGVACLPKGLWERHTTNGNTSNALCPDTLTDLGGGACFNDARVQVENLPARAGGK</sequence>
<dbReference type="Proteomes" id="UP000316921">
    <property type="component" value="Chromosome"/>
</dbReference>
<reference evidence="9 10" key="1">
    <citation type="submission" date="2019-02" db="EMBL/GenBank/DDBJ databases">
        <title>Deep-cultivation of Planctomycetes and their phenomic and genomic characterization uncovers novel biology.</title>
        <authorList>
            <person name="Wiegand S."/>
            <person name="Jogler M."/>
            <person name="Boedeker C."/>
            <person name="Pinto D."/>
            <person name="Vollmers J."/>
            <person name="Rivas-Marin E."/>
            <person name="Kohn T."/>
            <person name="Peeters S.H."/>
            <person name="Heuer A."/>
            <person name="Rast P."/>
            <person name="Oberbeckmann S."/>
            <person name="Bunk B."/>
            <person name="Jeske O."/>
            <person name="Meyerdierks A."/>
            <person name="Storesund J.E."/>
            <person name="Kallscheuer N."/>
            <person name="Luecker S."/>
            <person name="Lage O.M."/>
            <person name="Pohl T."/>
            <person name="Merkel B.J."/>
            <person name="Hornburger P."/>
            <person name="Mueller R.-W."/>
            <person name="Bruemmer F."/>
            <person name="Labrenz M."/>
            <person name="Spormann A.M."/>
            <person name="Op den Camp H."/>
            <person name="Overmann J."/>
            <person name="Amann R."/>
            <person name="Jetten M.S.M."/>
            <person name="Mascher T."/>
            <person name="Medema M.H."/>
            <person name="Devos D.P."/>
            <person name="Kaster A.-K."/>
            <person name="Ovreas L."/>
            <person name="Rohde M."/>
            <person name="Galperin M.Y."/>
            <person name="Jogler C."/>
        </authorList>
    </citation>
    <scope>NUCLEOTIDE SEQUENCE [LARGE SCALE GENOMIC DNA]</scope>
    <source>
        <strain evidence="9 10">Pla133</strain>
    </source>
</reference>
<dbReference type="InterPro" id="IPR050612">
    <property type="entry name" value="Prok_Mopterin_Oxidored"/>
</dbReference>
<gene>
    <name evidence="9" type="primary">dmsA</name>
    <name evidence="9" type="ORF">Pla133_46730</name>
</gene>
<dbReference type="Gene3D" id="2.20.25.90">
    <property type="entry name" value="ADC-like domains"/>
    <property type="match status" value="1"/>
</dbReference>
<evidence type="ECO:0000256" key="1">
    <source>
        <dbReference type="ARBA" id="ARBA00001942"/>
    </source>
</evidence>
<evidence type="ECO:0000313" key="10">
    <source>
        <dbReference type="Proteomes" id="UP000316921"/>
    </source>
</evidence>
<dbReference type="PROSITE" id="PS00490">
    <property type="entry name" value="MOLYBDOPTERIN_PROK_2"/>
    <property type="match status" value="1"/>
</dbReference>
<dbReference type="EMBL" id="CP036287">
    <property type="protein sequence ID" value="QDU69553.1"/>
    <property type="molecule type" value="Genomic_DNA"/>
</dbReference>
<dbReference type="GO" id="GO:0016491">
    <property type="term" value="F:oxidoreductase activity"/>
    <property type="evidence" value="ECO:0007669"/>
    <property type="project" value="UniProtKB-KW"/>
</dbReference>
<evidence type="ECO:0000259" key="8">
    <source>
        <dbReference type="PROSITE" id="PS51669"/>
    </source>
</evidence>
<dbReference type="GO" id="GO:0043546">
    <property type="term" value="F:molybdopterin cofactor binding"/>
    <property type="evidence" value="ECO:0007669"/>
    <property type="project" value="InterPro"/>
</dbReference>
<evidence type="ECO:0000256" key="4">
    <source>
        <dbReference type="ARBA" id="ARBA00022723"/>
    </source>
</evidence>
<dbReference type="Gene3D" id="3.30.2070.10">
    <property type="entry name" value="Formate dehydrogenase/DMSO reductase"/>
    <property type="match status" value="1"/>
</dbReference>
<keyword evidence="4" id="KW-0479">Metal-binding</keyword>
<organism evidence="9 10">
    <name type="scientific">Engelhardtia mirabilis</name>
    <dbReference type="NCBI Taxonomy" id="2528011"/>
    <lineage>
        <taxon>Bacteria</taxon>
        <taxon>Pseudomonadati</taxon>
        <taxon>Planctomycetota</taxon>
        <taxon>Planctomycetia</taxon>
        <taxon>Planctomycetia incertae sedis</taxon>
        <taxon>Engelhardtia</taxon>
    </lineage>
</organism>
<dbReference type="GO" id="GO:0046872">
    <property type="term" value="F:metal ion binding"/>
    <property type="evidence" value="ECO:0007669"/>
    <property type="project" value="UniProtKB-KW"/>
</dbReference>
<dbReference type="AlphaFoldDB" id="A0A518BRG8"/>
<dbReference type="InterPro" id="IPR006656">
    <property type="entry name" value="Mopterin_OxRdtase"/>
</dbReference>